<dbReference type="Proteomes" id="UP001201980">
    <property type="component" value="Unassembled WGS sequence"/>
</dbReference>
<evidence type="ECO:0000259" key="2">
    <source>
        <dbReference type="PROSITE" id="PS51140"/>
    </source>
</evidence>
<feature type="domain" description="CUE" evidence="2">
    <location>
        <begin position="323"/>
        <end position="366"/>
    </location>
</feature>
<evidence type="ECO:0000256" key="1">
    <source>
        <dbReference type="SAM" id="MobiDB-lite"/>
    </source>
</evidence>
<sequence length="653" mass="71188">MASDSLPPFAPFPPIEVIRQLDPQEWRQTLASWNTLAAAYLGAEQSTPPFTRFLIDFTREAAADISVLTTPEGPALVRHCFQLSQQILSSKTPPSDLLDWSFILDLSKLYHNEEELPVFLCALLQNPEVGASLSTLKRWLIKILDAGMEGDIRAVENHLARLNNLLHASPDTAAFFLAGSDFVDGLVNCYKIINPPLRKTIIATAYLCLVGLTKGDNPKFGMLTDQLYSLKVAAEHHKNGPLNVNDSMVAELVTQSLLLKTMQQKADAAGPSKQRLTTVLKQLESFGKPGGMRRPQTASKRSKKGKGVALQDFEEVDEEMHVHRMSQITQVKDVFPDLGSSFISRMLDAFGDNTESVVASLLEDSLPDHLITADRTEELQSSLPRRRSSLVPRSTPPVLPARHNAFDDDELDRLALDASKLNFGKSNTKTADDLLVEKPASSSKAAILSALAAFDADDDERDDTYDADDVGGTIDANNDEEISTAREGIDEVLFKAHTSDPALFARDAKVRNSYGRSRLRLDTGMTDEAVEGWALMLERNPGRKKKMEAQFGLFSGAQNQLAATHWSGRNESGDSDSEASGSSFRGGRGGHRGRGGRGGRGGGTGGNVSGPGDDKKTIDARKRKEANKGQRANHNRRNQRAKKMARGGGGFPG</sequence>
<comment type="caution">
    <text evidence="3">The sequence shown here is derived from an EMBL/GenBank/DDBJ whole genome shotgun (WGS) entry which is preliminary data.</text>
</comment>
<dbReference type="InterPro" id="IPR052586">
    <property type="entry name" value="ASCC2"/>
</dbReference>
<feature type="region of interest" description="Disordered" evidence="1">
    <location>
        <begin position="564"/>
        <end position="653"/>
    </location>
</feature>
<dbReference type="GO" id="GO:0043130">
    <property type="term" value="F:ubiquitin binding"/>
    <property type="evidence" value="ECO:0007669"/>
    <property type="project" value="InterPro"/>
</dbReference>
<evidence type="ECO:0000313" key="4">
    <source>
        <dbReference type="Proteomes" id="UP001201980"/>
    </source>
</evidence>
<organism evidence="3 4">
    <name type="scientific">Zalerion maritima</name>
    <dbReference type="NCBI Taxonomy" id="339359"/>
    <lineage>
        <taxon>Eukaryota</taxon>
        <taxon>Fungi</taxon>
        <taxon>Dikarya</taxon>
        <taxon>Ascomycota</taxon>
        <taxon>Pezizomycotina</taxon>
        <taxon>Sordariomycetes</taxon>
        <taxon>Lulworthiomycetidae</taxon>
        <taxon>Lulworthiales</taxon>
        <taxon>Lulworthiaceae</taxon>
        <taxon>Zalerion</taxon>
    </lineage>
</organism>
<protein>
    <recommendedName>
        <fullName evidence="2">CUE domain-containing protein</fullName>
    </recommendedName>
</protein>
<dbReference type="Gene3D" id="1.10.8.10">
    <property type="entry name" value="DNA helicase RuvA subunit, C-terminal domain"/>
    <property type="match status" value="1"/>
</dbReference>
<dbReference type="AlphaFoldDB" id="A0AAD5RH60"/>
<reference evidence="3" key="1">
    <citation type="submission" date="2022-07" db="EMBL/GenBank/DDBJ databases">
        <title>Draft genome sequence of Zalerion maritima ATCC 34329, a (micro)plastics degrading marine fungus.</title>
        <authorList>
            <person name="Paco A."/>
            <person name="Goncalves M.F.M."/>
            <person name="Rocha-Santos T.A.P."/>
            <person name="Alves A."/>
        </authorList>
    </citation>
    <scope>NUCLEOTIDE SEQUENCE</scope>
    <source>
        <strain evidence="3">ATCC 34329</strain>
    </source>
</reference>
<accession>A0AAD5RH60</accession>
<gene>
    <name evidence="3" type="ORF">MKZ38_008936</name>
</gene>
<feature type="compositionally biased region" description="Gly residues" evidence="1">
    <location>
        <begin position="598"/>
        <end position="609"/>
    </location>
</feature>
<feature type="compositionally biased region" description="Basic residues" evidence="1">
    <location>
        <begin position="629"/>
        <end position="645"/>
    </location>
</feature>
<dbReference type="Pfam" id="PF02845">
    <property type="entry name" value="CUE"/>
    <property type="match status" value="1"/>
</dbReference>
<feature type="compositionally biased region" description="Basic and acidic residues" evidence="1">
    <location>
        <begin position="612"/>
        <end position="628"/>
    </location>
</feature>
<dbReference type="PANTHER" id="PTHR21494">
    <property type="entry name" value="ACTIVATING SIGNAL COINTEGRATOR 1 COMPLEX SUBUNIT 2 ASC-1 COMPLEX SUBUNIT P100"/>
    <property type="match status" value="1"/>
</dbReference>
<dbReference type="InterPro" id="IPR003892">
    <property type="entry name" value="CUE"/>
</dbReference>
<dbReference type="PROSITE" id="PS51140">
    <property type="entry name" value="CUE"/>
    <property type="match status" value="1"/>
</dbReference>
<dbReference type="InterPro" id="IPR041800">
    <property type="entry name" value="ASCC2_CUE"/>
</dbReference>
<feature type="compositionally biased region" description="Basic residues" evidence="1">
    <location>
        <begin position="588"/>
        <end position="597"/>
    </location>
</feature>
<dbReference type="EMBL" id="JAKWBI020000648">
    <property type="protein sequence ID" value="KAJ2893176.1"/>
    <property type="molecule type" value="Genomic_DNA"/>
</dbReference>
<dbReference type="PANTHER" id="PTHR21494:SF0">
    <property type="entry name" value="ACTIVATING SIGNAL COINTEGRATOR 1 COMPLEX SUBUNIT 2"/>
    <property type="match status" value="1"/>
</dbReference>
<dbReference type="SUPFAM" id="SSF46934">
    <property type="entry name" value="UBA-like"/>
    <property type="match status" value="1"/>
</dbReference>
<evidence type="ECO:0000313" key="3">
    <source>
        <dbReference type="EMBL" id="KAJ2893176.1"/>
    </source>
</evidence>
<dbReference type="SMART" id="SM00546">
    <property type="entry name" value="CUE"/>
    <property type="match status" value="1"/>
</dbReference>
<name>A0AAD5RH60_9PEZI</name>
<dbReference type="InterPro" id="IPR009060">
    <property type="entry name" value="UBA-like_sf"/>
</dbReference>
<feature type="region of interest" description="Disordered" evidence="1">
    <location>
        <begin position="383"/>
        <end position="404"/>
    </location>
</feature>
<feature type="region of interest" description="Disordered" evidence="1">
    <location>
        <begin position="286"/>
        <end position="308"/>
    </location>
</feature>
<keyword evidence="4" id="KW-1185">Reference proteome</keyword>
<dbReference type="CDD" id="cd14364">
    <property type="entry name" value="CUE_ASCC2"/>
    <property type="match status" value="1"/>
</dbReference>
<proteinExistence type="predicted"/>